<name>R7ZU55_9BACT</name>
<dbReference type="SUPFAM" id="SSF52540">
    <property type="entry name" value="P-loop containing nucleoside triphosphate hydrolases"/>
    <property type="match status" value="1"/>
</dbReference>
<reference evidence="1 2" key="1">
    <citation type="submission" date="2013-02" db="EMBL/GenBank/DDBJ databases">
        <title>A novel strain isolated from Lonar lake, Maharashtra, India.</title>
        <authorList>
            <person name="Singh A."/>
        </authorList>
    </citation>
    <scope>NUCLEOTIDE SEQUENCE [LARGE SCALE GENOMIC DNA]</scope>
    <source>
        <strain evidence="1 2">AK24</strain>
    </source>
</reference>
<protein>
    <submittedName>
        <fullName evidence="1">Error-prone repair protein ImuA</fullName>
    </submittedName>
</protein>
<dbReference type="InterPro" id="IPR017026">
    <property type="entry name" value="ImuA"/>
</dbReference>
<gene>
    <name evidence="1" type="ORF">ADIS_1905</name>
</gene>
<dbReference type="PIRSF" id="PIRSF034285">
    <property type="entry name" value="UCP034285"/>
    <property type="match status" value="1"/>
</dbReference>
<dbReference type="RefSeq" id="WP_010854043.1">
    <property type="nucleotide sequence ID" value="NZ_AQHR01000050.1"/>
</dbReference>
<dbReference type="EMBL" id="AQHR01000050">
    <property type="protein sequence ID" value="EON77686.1"/>
    <property type="molecule type" value="Genomic_DNA"/>
</dbReference>
<dbReference type="STRING" id="1232681.ADIS_1905"/>
<dbReference type="Proteomes" id="UP000013909">
    <property type="component" value="Unassembled WGS sequence"/>
</dbReference>
<evidence type="ECO:0000313" key="2">
    <source>
        <dbReference type="Proteomes" id="UP000013909"/>
    </source>
</evidence>
<dbReference type="AlphaFoldDB" id="R7ZU55"/>
<comment type="caution">
    <text evidence="1">The sequence shown here is derived from an EMBL/GenBank/DDBJ whole genome shotgun (WGS) entry which is preliminary data.</text>
</comment>
<dbReference type="OrthoDB" id="836928at2"/>
<dbReference type="Gene3D" id="3.40.50.300">
    <property type="entry name" value="P-loop containing nucleotide triphosphate hydrolases"/>
    <property type="match status" value="1"/>
</dbReference>
<organism evidence="1 2">
    <name type="scientific">Lunatimonas lonarensis</name>
    <dbReference type="NCBI Taxonomy" id="1232681"/>
    <lineage>
        <taxon>Bacteria</taxon>
        <taxon>Pseudomonadati</taxon>
        <taxon>Bacteroidota</taxon>
        <taxon>Cytophagia</taxon>
        <taxon>Cytophagales</taxon>
        <taxon>Cyclobacteriaceae</taxon>
    </lineage>
</organism>
<accession>R7ZU55</accession>
<proteinExistence type="predicted"/>
<evidence type="ECO:0000313" key="1">
    <source>
        <dbReference type="EMBL" id="EON77686.1"/>
    </source>
</evidence>
<keyword evidence="2" id="KW-1185">Reference proteome</keyword>
<sequence length="248" mass="27795">MAQVCEKIERLRQLRQEVMALEGSLPREAQRGNAALALGPMQAAFPGHVFPLAANHEFVSTTAPEAAATQGFITSLLGMLLRKGGFCLWIGNRRRVFPPGMRLFGLDPDRVVFVDLSSEKEVLWTLEQALKCDALAAVVGELRELSFADSQRLQLAVERSRVTGFLHRHQPRSLHATACTTRWKVAPLPSQVEEGMPGVGFPTWRVDLLKVRNGRPGTWELAWRGPEFRSLSRKEVFPQRAQEGRRYA</sequence>
<dbReference type="InterPro" id="IPR027417">
    <property type="entry name" value="P-loop_NTPase"/>
</dbReference>